<evidence type="ECO:0000313" key="3">
    <source>
        <dbReference type="Proteomes" id="UP000011513"/>
    </source>
</evidence>
<accession>M0D3V1</accession>
<keyword evidence="2" id="KW-0808">Transferase</keyword>
<dbReference type="PANTHER" id="PTHR11895:SF7">
    <property type="entry name" value="GLUTAMYL-TRNA(GLN) AMIDOTRANSFERASE SUBUNIT A, MITOCHONDRIAL"/>
    <property type="match status" value="1"/>
</dbReference>
<protein>
    <submittedName>
        <fullName evidence="2">Glutamyl-tRNA amidotransferase subunit A</fullName>
    </submittedName>
</protein>
<reference evidence="2 3" key="1">
    <citation type="journal article" date="2014" name="PLoS Genet.">
        <title>Phylogenetically driven sequencing of extremely halophilic archaea reveals strategies for static and dynamic osmo-response.</title>
        <authorList>
            <person name="Becker E.A."/>
            <person name="Seitzer P.M."/>
            <person name="Tritt A."/>
            <person name="Larsen D."/>
            <person name="Krusor M."/>
            <person name="Yao A.I."/>
            <person name="Wu D."/>
            <person name="Madern D."/>
            <person name="Eisen J.A."/>
            <person name="Darling A.E."/>
            <person name="Facciotti M.T."/>
        </authorList>
    </citation>
    <scope>NUCLEOTIDE SEQUENCE [LARGE SCALE GENOMIC DNA]</scope>
    <source>
        <strain evidence="2 3">JCM 14848</strain>
    </source>
</reference>
<dbReference type="Gene3D" id="3.90.1300.10">
    <property type="entry name" value="Amidase signature (AS) domain"/>
    <property type="match status" value="1"/>
</dbReference>
<comment type="caution">
    <text evidence="2">The sequence shown here is derived from an EMBL/GenBank/DDBJ whole genome shotgun (WGS) entry which is preliminary data.</text>
</comment>
<dbReference type="InParanoid" id="M0D3V1"/>
<dbReference type="eggNOG" id="arCOG01717">
    <property type="taxonomic scope" value="Archaea"/>
</dbReference>
<feature type="domain" description="Amidase" evidence="1">
    <location>
        <begin position="9"/>
        <end position="257"/>
    </location>
</feature>
<sequence length="278" mass="30921">MFVTPPFYQQGALSRSVKDAAVMLDVMTGPHLQDPFGLPDDGVDYVAATNRSIEGLDIAYSSDLDGLFPIQQEVQAVVEDSLQAFESLGANVKEVDIGIEQTFDQLWDAFMDHWSVTMAGINEGVKVQEGIDMYEDHYEELPDSITEKVEEGRQMSALELGAHQAQITTFYETIHQLFEEYDLLATPTLAIEPPSTEYSSGPPEINSEERPGPLGWFLTWPFNFTATPNASLPAGLTKDNLPVGLQIVGPRYHDERVFAASAGFERVNPWHYMYPPQA</sequence>
<gene>
    <name evidence="2" type="ORF">C474_13319</name>
</gene>
<evidence type="ECO:0000259" key="1">
    <source>
        <dbReference type="Pfam" id="PF01425"/>
    </source>
</evidence>
<proteinExistence type="predicted"/>
<dbReference type="InterPro" id="IPR036928">
    <property type="entry name" value="AS_sf"/>
</dbReference>
<keyword evidence="3" id="KW-1185">Reference proteome</keyword>
<dbReference type="GO" id="GO:0016740">
    <property type="term" value="F:transferase activity"/>
    <property type="evidence" value="ECO:0007669"/>
    <property type="project" value="UniProtKB-KW"/>
</dbReference>
<dbReference type="EMBL" id="AOIV01000033">
    <property type="protein sequence ID" value="ELZ29372.1"/>
    <property type="molecule type" value="Genomic_DNA"/>
</dbReference>
<evidence type="ECO:0000313" key="2">
    <source>
        <dbReference type="EMBL" id="ELZ29372.1"/>
    </source>
</evidence>
<dbReference type="AlphaFoldDB" id="M0D3V1"/>
<dbReference type="Proteomes" id="UP000011513">
    <property type="component" value="Unassembled WGS sequence"/>
</dbReference>
<name>M0D3V1_HALPD</name>
<dbReference type="InterPro" id="IPR023631">
    <property type="entry name" value="Amidase_dom"/>
</dbReference>
<dbReference type="PATRIC" id="fig|1227487.5.peg.2686"/>
<dbReference type="SUPFAM" id="SSF75304">
    <property type="entry name" value="Amidase signature (AS) enzymes"/>
    <property type="match status" value="1"/>
</dbReference>
<organism evidence="2 3">
    <name type="scientific">Halogeometricum pallidum JCM 14848</name>
    <dbReference type="NCBI Taxonomy" id="1227487"/>
    <lineage>
        <taxon>Archaea</taxon>
        <taxon>Methanobacteriati</taxon>
        <taxon>Methanobacteriota</taxon>
        <taxon>Stenosarchaea group</taxon>
        <taxon>Halobacteria</taxon>
        <taxon>Halobacteriales</taxon>
        <taxon>Haloferacaceae</taxon>
        <taxon>Halogeometricum</taxon>
    </lineage>
</organism>
<dbReference type="InterPro" id="IPR000120">
    <property type="entry name" value="Amidase"/>
</dbReference>
<dbReference type="Pfam" id="PF01425">
    <property type="entry name" value="Amidase"/>
    <property type="match status" value="1"/>
</dbReference>
<dbReference type="PANTHER" id="PTHR11895">
    <property type="entry name" value="TRANSAMIDASE"/>
    <property type="match status" value="1"/>
</dbReference>